<dbReference type="AlphaFoldDB" id="A0A4R5PMY7"/>
<feature type="transmembrane region" description="Helical" evidence="7">
    <location>
        <begin position="172"/>
        <end position="196"/>
    </location>
</feature>
<feature type="transmembrane region" description="Helical" evidence="7">
    <location>
        <begin position="449"/>
        <end position="468"/>
    </location>
</feature>
<dbReference type="EMBL" id="SMSI01000001">
    <property type="protein sequence ID" value="TDH37867.1"/>
    <property type="molecule type" value="Genomic_DNA"/>
</dbReference>
<dbReference type="PANTHER" id="PTHR30183">
    <property type="entry name" value="MOLYBDENUM TRANSPORT SYSTEM PERMEASE PROTEIN MODB"/>
    <property type="match status" value="1"/>
</dbReference>
<organism evidence="9 10">
    <name type="scientific">Pseudohoeflea suaedae</name>
    <dbReference type="NCBI Taxonomy" id="877384"/>
    <lineage>
        <taxon>Bacteria</taxon>
        <taxon>Pseudomonadati</taxon>
        <taxon>Pseudomonadota</taxon>
        <taxon>Alphaproteobacteria</taxon>
        <taxon>Hyphomicrobiales</taxon>
        <taxon>Rhizobiaceae</taxon>
        <taxon>Pseudohoeflea</taxon>
    </lineage>
</organism>
<evidence type="ECO:0000313" key="9">
    <source>
        <dbReference type="EMBL" id="TDH37867.1"/>
    </source>
</evidence>
<dbReference type="Pfam" id="PF00528">
    <property type="entry name" value="BPD_transp_1"/>
    <property type="match status" value="1"/>
</dbReference>
<comment type="subcellular location">
    <subcellularLocation>
        <location evidence="1 7">Cell membrane</location>
        <topology evidence="1 7">Multi-pass membrane protein</topology>
    </subcellularLocation>
</comment>
<evidence type="ECO:0000256" key="4">
    <source>
        <dbReference type="ARBA" id="ARBA00022692"/>
    </source>
</evidence>
<evidence type="ECO:0000256" key="6">
    <source>
        <dbReference type="ARBA" id="ARBA00023136"/>
    </source>
</evidence>
<proteinExistence type="inferred from homology"/>
<reference evidence="9 10" key="1">
    <citation type="journal article" date="2013" name="Int. J. Syst. Evol. Microbiol.">
        <title>Hoeflea suaedae sp. nov., an endophytic bacterium isolated from the root of the halophyte Suaeda maritima.</title>
        <authorList>
            <person name="Chung E.J."/>
            <person name="Park J.A."/>
            <person name="Pramanik P."/>
            <person name="Bibi F."/>
            <person name="Jeon C.O."/>
            <person name="Chung Y.R."/>
        </authorList>
    </citation>
    <scope>NUCLEOTIDE SEQUENCE [LARGE SCALE GENOMIC DNA]</scope>
    <source>
        <strain evidence="9 10">YC6898</strain>
    </source>
</reference>
<dbReference type="GO" id="GO:0005886">
    <property type="term" value="C:plasma membrane"/>
    <property type="evidence" value="ECO:0007669"/>
    <property type="project" value="UniProtKB-SubCell"/>
</dbReference>
<dbReference type="RefSeq" id="WP_133282704.1">
    <property type="nucleotide sequence ID" value="NZ_SMSI01000001.1"/>
</dbReference>
<feature type="transmembrane region" description="Helical" evidence="7">
    <location>
        <begin position="37"/>
        <end position="61"/>
    </location>
</feature>
<dbReference type="InterPro" id="IPR000515">
    <property type="entry name" value="MetI-like"/>
</dbReference>
<name>A0A4R5PMY7_9HYPH</name>
<keyword evidence="4 7" id="KW-0812">Transmembrane</keyword>
<protein>
    <submittedName>
        <fullName evidence="9">ABC transporter permease subunit</fullName>
    </submittedName>
</protein>
<feature type="transmembrane region" description="Helical" evidence="7">
    <location>
        <begin position="501"/>
        <end position="522"/>
    </location>
</feature>
<keyword evidence="6 7" id="KW-0472">Membrane</keyword>
<evidence type="ECO:0000256" key="5">
    <source>
        <dbReference type="ARBA" id="ARBA00022989"/>
    </source>
</evidence>
<feature type="transmembrane region" description="Helical" evidence="7">
    <location>
        <begin position="277"/>
        <end position="300"/>
    </location>
</feature>
<comment type="caution">
    <text evidence="9">The sequence shown here is derived from an EMBL/GenBank/DDBJ whole genome shotgun (WGS) entry which is preliminary data.</text>
</comment>
<feature type="transmembrane region" description="Helical" evidence="7">
    <location>
        <begin position="122"/>
        <end position="143"/>
    </location>
</feature>
<feature type="transmembrane region" description="Helical" evidence="7">
    <location>
        <begin position="551"/>
        <end position="577"/>
    </location>
</feature>
<feature type="domain" description="ABC transmembrane type-1" evidence="8">
    <location>
        <begin position="377"/>
        <end position="569"/>
    </location>
</feature>
<evidence type="ECO:0000256" key="7">
    <source>
        <dbReference type="RuleBase" id="RU363032"/>
    </source>
</evidence>
<dbReference type="PROSITE" id="PS50928">
    <property type="entry name" value="ABC_TM1"/>
    <property type="match status" value="2"/>
</dbReference>
<evidence type="ECO:0000256" key="3">
    <source>
        <dbReference type="ARBA" id="ARBA00022475"/>
    </source>
</evidence>
<feature type="domain" description="ABC transmembrane type-1" evidence="8">
    <location>
        <begin position="81"/>
        <end position="297"/>
    </location>
</feature>
<dbReference type="PANTHER" id="PTHR30183:SF6">
    <property type="entry name" value="INNER MEMBRANE ABC TRANSPORTER PERMEASE PROTEIN YNJC"/>
    <property type="match status" value="1"/>
</dbReference>
<feature type="transmembrane region" description="Helical" evidence="7">
    <location>
        <begin position="81"/>
        <end position="110"/>
    </location>
</feature>
<evidence type="ECO:0000313" key="10">
    <source>
        <dbReference type="Proteomes" id="UP000295131"/>
    </source>
</evidence>
<evidence type="ECO:0000256" key="2">
    <source>
        <dbReference type="ARBA" id="ARBA00022448"/>
    </source>
</evidence>
<keyword evidence="3" id="KW-1003">Cell membrane</keyword>
<dbReference type="InterPro" id="IPR035906">
    <property type="entry name" value="MetI-like_sf"/>
</dbReference>
<dbReference type="Gene3D" id="1.10.3720.10">
    <property type="entry name" value="MetI-like"/>
    <property type="match status" value="2"/>
</dbReference>
<dbReference type="OrthoDB" id="7852521at2"/>
<dbReference type="Proteomes" id="UP000295131">
    <property type="component" value="Unassembled WGS sequence"/>
</dbReference>
<evidence type="ECO:0000259" key="8">
    <source>
        <dbReference type="PROSITE" id="PS50928"/>
    </source>
</evidence>
<feature type="transmembrane region" description="Helical" evidence="7">
    <location>
        <begin position="327"/>
        <end position="357"/>
    </location>
</feature>
<feature type="transmembrane region" description="Helical" evidence="7">
    <location>
        <begin position="233"/>
        <end position="257"/>
    </location>
</feature>
<feature type="transmembrane region" description="Helical" evidence="7">
    <location>
        <begin position="377"/>
        <end position="401"/>
    </location>
</feature>
<comment type="similarity">
    <text evidence="7">Belongs to the binding-protein-dependent transport system permease family.</text>
</comment>
<dbReference type="CDD" id="cd06261">
    <property type="entry name" value="TM_PBP2"/>
    <property type="match status" value="1"/>
</dbReference>
<evidence type="ECO:0000256" key="1">
    <source>
        <dbReference type="ARBA" id="ARBA00004651"/>
    </source>
</evidence>
<keyword evidence="10" id="KW-1185">Reference proteome</keyword>
<dbReference type="GO" id="GO:0055085">
    <property type="term" value="P:transmembrane transport"/>
    <property type="evidence" value="ECO:0007669"/>
    <property type="project" value="InterPro"/>
</dbReference>
<feature type="transmembrane region" description="Helical" evidence="7">
    <location>
        <begin position="421"/>
        <end position="443"/>
    </location>
</feature>
<keyword evidence="2 7" id="KW-0813">Transport</keyword>
<keyword evidence="5 7" id="KW-1133">Transmembrane helix</keyword>
<sequence>MAAALRCRELTVQGTTPGIETGAGFGPLTRHAPALTIAVLVGPILFGFLGTLLPAFGYLPGLGGMTFTLSHFADLTDVPGIWRSVGLSLVTGLVTTLISLLLLMLFVGGHLGGRLFGLMRRLLAPLLAVPHAATAFGLAFLIAPSGEIVRLVSPWLTGWSRPPDLFIIHDSMGLSMIAGLVVKEIPFLFLVTLAALPQVPHADSMRLGRSLGYGRVASFTYLVWPSLYRQIRLAVLAVLAYATSVVDVALILGPQLPATLPVRLIEWMNDPDLSMRYLASAGAVLQLLTTLAAIMIWLGLERLGGVLVAAFRDRGRRLARDGAARSLGLGGVALAALTIVAGILILAVWSVAGLWQFPDALPSSLTGRSWMRAVPRLVEPLTVTLAVATLSAGLAVLLTLLCLERENETRNSGGTRALMLLYLPLIVPQISFLFGMQYCAILGGLDGSLSGMVIAHLVFVLPYVFLSLSDPWRSYDRRYETIAAGLGMGRMRTVFRIRLPMLSRAILTAFAVGFAVSIGQYLPTVMIGAGRLTTITSEAVALSAGGNRRVIGVYAFLQTILPFLAFAIATALPGLLFRNRRGLRV</sequence>
<dbReference type="SUPFAM" id="SSF161098">
    <property type="entry name" value="MetI-like"/>
    <property type="match status" value="2"/>
</dbReference>
<accession>A0A4R5PMY7</accession>
<gene>
    <name evidence="9" type="ORF">E2A64_01640</name>
</gene>